<reference evidence="1" key="1">
    <citation type="journal article" date="2021" name="New Phytol.">
        <title>Evolutionary innovations through gain and loss of genes in the ectomycorrhizal Boletales.</title>
        <authorList>
            <person name="Wu G."/>
            <person name="Miyauchi S."/>
            <person name="Morin E."/>
            <person name="Kuo A."/>
            <person name="Drula E."/>
            <person name="Varga T."/>
            <person name="Kohler A."/>
            <person name="Feng B."/>
            <person name="Cao Y."/>
            <person name="Lipzen A."/>
            <person name="Daum C."/>
            <person name="Hundley H."/>
            <person name="Pangilinan J."/>
            <person name="Johnson J."/>
            <person name="Barry K."/>
            <person name="LaButti K."/>
            <person name="Ng V."/>
            <person name="Ahrendt S."/>
            <person name="Min B."/>
            <person name="Choi I.G."/>
            <person name="Park H."/>
            <person name="Plett J.M."/>
            <person name="Magnuson J."/>
            <person name="Spatafora J.W."/>
            <person name="Nagy L.G."/>
            <person name="Henrissat B."/>
            <person name="Grigoriev I.V."/>
            <person name="Yang Z.L."/>
            <person name="Xu J."/>
            <person name="Martin F.M."/>
        </authorList>
    </citation>
    <scope>NUCLEOTIDE SEQUENCE</scope>
    <source>
        <strain evidence="1">KUC20120723A-06</strain>
    </source>
</reference>
<dbReference type="Proteomes" id="UP000790709">
    <property type="component" value="Unassembled WGS sequence"/>
</dbReference>
<comment type="caution">
    <text evidence="1">The sequence shown here is derived from an EMBL/GenBank/DDBJ whole genome shotgun (WGS) entry which is preliminary data.</text>
</comment>
<evidence type="ECO:0000313" key="2">
    <source>
        <dbReference type="Proteomes" id="UP000790709"/>
    </source>
</evidence>
<evidence type="ECO:0000313" key="1">
    <source>
        <dbReference type="EMBL" id="KAH7930313.1"/>
    </source>
</evidence>
<sequence>MYLLGLNLSSSQGIEAAVSCTTLFSLFLVFNQAGAAEHAATTHGGPVRLASQPTSLAGTLVTPVHNAAFMLPVAAFPAAVALNGLAQPAWMLRWALPGGVGTGLGTTGARLGACVAFLGVWRLVGWTLAHLGSQFHCIARREKSTVVSTGPYNVVRHPLYSFLLVQHALCAIMFWSYVPLVGLVTSAAAFAVKMPIEESIIEADPLIGAEYKEYEKKVPSRIIPYIW</sequence>
<dbReference type="EMBL" id="MU266333">
    <property type="protein sequence ID" value="KAH7930313.1"/>
    <property type="molecule type" value="Genomic_DNA"/>
</dbReference>
<accession>A0ACB8C050</accession>
<keyword evidence="2" id="KW-1185">Reference proteome</keyword>
<protein>
    <submittedName>
        <fullName evidence="1">Uncharacterized protein</fullName>
    </submittedName>
</protein>
<name>A0ACB8C050_9AGAM</name>
<organism evidence="1 2">
    <name type="scientific">Leucogyrophana mollusca</name>
    <dbReference type="NCBI Taxonomy" id="85980"/>
    <lineage>
        <taxon>Eukaryota</taxon>
        <taxon>Fungi</taxon>
        <taxon>Dikarya</taxon>
        <taxon>Basidiomycota</taxon>
        <taxon>Agaricomycotina</taxon>
        <taxon>Agaricomycetes</taxon>
        <taxon>Agaricomycetidae</taxon>
        <taxon>Boletales</taxon>
        <taxon>Boletales incertae sedis</taxon>
        <taxon>Leucogyrophana</taxon>
    </lineage>
</organism>
<gene>
    <name evidence="1" type="ORF">BV22DRAFT_1001005</name>
</gene>
<proteinExistence type="predicted"/>